<dbReference type="AlphaFoldDB" id="A0A1B9I2Y2"/>
<reference evidence="4" key="4">
    <citation type="submission" date="2024-02" db="EMBL/GenBank/DDBJ databases">
        <title>Comparative genomics of Cryptococcus and Kwoniella reveals pathogenesis evolution and contrasting modes of karyotype evolution via chromosome fusion or intercentromeric recombination.</title>
        <authorList>
            <person name="Coelho M.A."/>
            <person name="David-Palma M."/>
            <person name="Shea T."/>
            <person name="Bowers K."/>
            <person name="McGinley-Smith S."/>
            <person name="Mohammad A.W."/>
            <person name="Gnirke A."/>
            <person name="Yurkov A.M."/>
            <person name="Nowrousian M."/>
            <person name="Sun S."/>
            <person name="Cuomo C.A."/>
            <person name="Heitman J."/>
        </authorList>
    </citation>
    <scope>NUCLEOTIDE SEQUENCE</scope>
    <source>
        <strain evidence="4">CBS 10737</strain>
    </source>
</reference>
<accession>A0A1B9I2Y2</accession>
<keyword evidence="1" id="KW-1133">Transmembrane helix</keyword>
<dbReference type="OrthoDB" id="10458989at2759"/>
<feature type="transmembrane region" description="Helical" evidence="1">
    <location>
        <begin position="65"/>
        <end position="83"/>
    </location>
</feature>
<reference evidence="4" key="2">
    <citation type="submission" date="2013-07" db="EMBL/GenBank/DDBJ databases">
        <authorList>
            <consortium name="The Broad Institute Genome Sequencing Platform"/>
            <person name="Cuomo C."/>
            <person name="Litvintseva A."/>
            <person name="Chen Y."/>
            <person name="Heitman J."/>
            <person name="Sun S."/>
            <person name="Springer D."/>
            <person name="Dromer F."/>
            <person name="Young S.K."/>
            <person name="Zeng Q."/>
            <person name="Gargeya S."/>
            <person name="Fitzgerald M."/>
            <person name="Abouelleil A."/>
            <person name="Alvarado L."/>
            <person name="Berlin A.M."/>
            <person name="Chapman S.B."/>
            <person name="Dewar J."/>
            <person name="Goldberg J."/>
            <person name="Griggs A."/>
            <person name="Gujja S."/>
            <person name="Hansen M."/>
            <person name="Howarth C."/>
            <person name="Imamovic A."/>
            <person name="Larimer J."/>
            <person name="McCowan C."/>
            <person name="Murphy C."/>
            <person name="Pearson M."/>
            <person name="Priest M."/>
            <person name="Roberts A."/>
            <person name="Saif S."/>
            <person name="Shea T."/>
            <person name="Sykes S."/>
            <person name="Wortman J."/>
            <person name="Nusbaum C."/>
            <person name="Birren B."/>
        </authorList>
    </citation>
    <scope>NUCLEOTIDE SEQUENCE</scope>
    <source>
        <strain evidence="4">CBS 10737</strain>
    </source>
</reference>
<feature type="chain" id="PRO_5008628284" evidence="2">
    <location>
        <begin position="24"/>
        <end position="132"/>
    </location>
</feature>
<dbReference type="Proteomes" id="UP000094020">
    <property type="component" value="Chromosome 5"/>
</dbReference>
<gene>
    <name evidence="3" type="ORF">I206_04427</name>
    <name evidence="4" type="ORF">I206_103999</name>
</gene>
<sequence>MLNPSLFKILNILLLSFIPHASASPILRDLQNRAEEDDEEGWIDSVKNTSDDWCSDNPELCSTSVVAPLLIVTTFILLYFCYYKPRKNRKVLQELERQKQNNDEEKKKQELTDSIKNKTTVGLMKNIFSSKD</sequence>
<reference evidence="3" key="1">
    <citation type="submission" date="2013-07" db="EMBL/GenBank/DDBJ databases">
        <title>The Genome Sequence of Cryptococcus pinus CBS10737.</title>
        <authorList>
            <consortium name="The Broad Institute Genome Sequencing Platform"/>
            <person name="Cuomo C."/>
            <person name="Litvintseva A."/>
            <person name="Chen Y."/>
            <person name="Heitman J."/>
            <person name="Sun S."/>
            <person name="Springer D."/>
            <person name="Dromer F."/>
            <person name="Young S.K."/>
            <person name="Zeng Q."/>
            <person name="Gargeya S."/>
            <person name="Fitzgerald M."/>
            <person name="Abouelleil A."/>
            <person name="Alvarado L."/>
            <person name="Berlin A.M."/>
            <person name="Chapman S.B."/>
            <person name="Dewar J."/>
            <person name="Goldberg J."/>
            <person name="Griggs A."/>
            <person name="Gujja S."/>
            <person name="Hansen M."/>
            <person name="Howarth C."/>
            <person name="Imamovic A."/>
            <person name="Larimer J."/>
            <person name="McCowan C."/>
            <person name="Murphy C."/>
            <person name="Pearson M."/>
            <person name="Priest M."/>
            <person name="Roberts A."/>
            <person name="Saif S."/>
            <person name="Shea T."/>
            <person name="Sykes S."/>
            <person name="Wortman J."/>
            <person name="Nusbaum C."/>
            <person name="Birren B."/>
        </authorList>
    </citation>
    <scope>NUCLEOTIDE SEQUENCE [LARGE SCALE GENOMIC DNA]</scope>
    <source>
        <strain evidence="3">CBS 10737</strain>
    </source>
</reference>
<feature type="signal peptide" evidence="2">
    <location>
        <begin position="1"/>
        <end position="23"/>
    </location>
</feature>
<evidence type="ECO:0000313" key="4">
    <source>
        <dbReference type="EMBL" id="WWC70054.1"/>
    </source>
</evidence>
<dbReference type="KEGG" id="kpin:30172796"/>
<evidence type="ECO:0000256" key="2">
    <source>
        <dbReference type="SAM" id="SignalP"/>
    </source>
</evidence>
<keyword evidence="1" id="KW-0812">Transmembrane</keyword>
<dbReference type="EMBL" id="KI894011">
    <property type="protein sequence ID" value="OCF49897.1"/>
    <property type="molecule type" value="Genomic_DNA"/>
</dbReference>
<organism evidence="3">
    <name type="scientific">Kwoniella pini CBS 10737</name>
    <dbReference type="NCBI Taxonomy" id="1296096"/>
    <lineage>
        <taxon>Eukaryota</taxon>
        <taxon>Fungi</taxon>
        <taxon>Dikarya</taxon>
        <taxon>Basidiomycota</taxon>
        <taxon>Agaricomycotina</taxon>
        <taxon>Tremellomycetes</taxon>
        <taxon>Tremellales</taxon>
        <taxon>Cryptococcaceae</taxon>
        <taxon>Kwoniella</taxon>
    </lineage>
</organism>
<keyword evidence="5" id="KW-1185">Reference proteome</keyword>
<keyword evidence="2" id="KW-0732">Signal</keyword>
<dbReference type="EMBL" id="CP144523">
    <property type="protein sequence ID" value="WWC70054.1"/>
    <property type="molecule type" value="Genomic_DNA"/>
</dbReference>
<dbReference type="RefSeq" id="XP_019011116.1">
    <property type="nucleotide sequence ID" value="XM_019156158.1"/>
</dbReference>
<reference evidence="3" key="3">
    <citation type="submission" date="2016-07" db="EMBL/GenBank/DDBJ databases">
        <title>Evolution of pathogenesis and genome organization in the Tremellales.</title>
        <authorList>
            <person name="Cuomo C."/>
            <person name="Litvintseva A."/>
            <person name="Heitman J."/>
            <person name="Chen Y."/>
            <person name="Sun S."/>
            <person name="Springer D."/>
            <person name="Dromer F."/>
            <person name="Young S."/>
            <person name="Zeng Q."/>
            <person name="Chapman S."/>
            <person name="Gujja S."/>
            <person name="Saif S."/>
            <person name="Birren B."/>
        </authorList>
    </citation>
    <scope>NUCLEOTIDE SEQUENCE</scope>
    <source>
        <strain evidence="3">CBS 10737</strain>
    </source>
</reference>
<proteinExistence type="predicted"/>
<evidence type="ECO:0000256" key="1">
    <source>
        <dbReference type="SAM" id="Phobius"/>
    </source>
</evidence>
<dbReference type="GeneID" id="30172796"/>
<protein>
    <submittedName>
        <fullName evidence="3">Uncharacterized protein</fullName>
    </submittedName>
</protein>
<keyword evidence="1" id="KW-0472">Membrane</keyword>
<name>A0A1B9I2Y2_9TREE</name>
<evidence type="ECO:0000313" key="3">
    <source>
        <dbReference type="EMBL" id="OCF49897.1"/>
    </source>
</evidence>
<evidence type="ECO:0000313" key="5">
    <source>
        <dbReference type="Proteomes" id="UP000094020"/>
    </source>
</evidence>